<evidence type="ECO:0000313" key="4">
    <source>
        <dbReference type="EMBL" id="THU99271.1"/>
    </source>
</evidence>
<keyword evidence="4" id="KW-0808">Transferase</keyword>
<dbReference type="PANTHER" id="PTHR44329">
    <property type="entry name" value="SERINE/THREONINE-PROTEIN KINASE TNNI3K-RELATED"/>
    <property type="match status" value="1"/>
</dbReference>
<dbReference type="PROSITE" id="PS50011">
    <property type="entry name" value="PROTEIN_KINASE_DOM"/>
    <property type="match status" value="1"/>
</dbReference>
<feature type="domain" description="Protein kinase" evidence="3">
    <location>
        <begin position="22"/>
        <end position="308"/>
    </location>
</feature>
<evidence type="ECO:0000259" key="3">
    <source>
        <dbReference type="PROSITE" id="PS50011"/>
    </source>
</evidence>
<dbReference type="InterPro" id="IPR001245">
    <property type="entry name" value="Ser-Thr/Tyr_kinase_cat_dom"/>
</dbReference>
<dbReference type="SMART" id="SM00233">
    <property type="entry name" value="PH"/>
    <property type="match status" value="1"/>
</dbReference>
<dbReference type="SUPFAM" id="SSF50729">
    <property type="entry name" value="PH domain-like"/>
    <property type="match status" value="1"/>
</dbReference>
<dbReference type="Gene3D" id="1.10.510.10">
    <property type="entry name" value="Transferase(Phosphotransferase) domain 1"/>
    <property type="match status" value="1"/>
</dbReference>
<dbReference type="AlphaFoldDB" id="A0A4S8MAN1"/>
<name>A0A4S8MAN1_DENBC</name>
<dbReference type="Pfam" id="PF07714">
    <property type="entry name" value="PK_Tyr_Ser-Thr"/>
    <property type="match status" value="1"/>
</dbReference>
<dbReference type="GO" id="GO:0005524">
    <property type="term" value="F:ATP binding"/>
    <property type="evidence" value="ECO:0007669"/>
    <property type="project" value="InterPro"/>
</dbReference>
<feature type="compositionally biased region" description="Polar residues" evidence="1">
    <location>
        <begin position="328"/>
        <end position="354"/>
    </location>
</feature>
<dbReference type="Pfam" id="PF00169">
    <property type="entry name" value="PH"/>
    <property type="match status" value="1"/>
</dbReference>
<dbReference type="Proteomes" id="UP000297245">
    <property type="component" value="Unassembled WGS sequence"/>
</dbReference>
<dbReference type="Gene3D" id="2.30.29.30">
    <property type="entry name" value="Pleckstrin-homology domain (PH domain)/Phosphotyrosine-binding domain (PTB)"/>
    <property type="match status" value="1"/>
</dbReference>
<protein>
    <submittedName>
        <fullName evidence="4">Kinase-like protein</fullName>
    </submittedName>
</protein>
<dbReference type="PROSITE" id="PS50003">
    <property type="entry name" value="PH_DOMAIN"/>
    <property type="match status" value="1"/>
</dbReference>
<proteinExistence type="predicted"/>
<feature type="compositionally biased region" description="Polar residues" evidence="1">
    <location>
        <begin position="311"/>
        <end position="320"/>
    </location>
</feature>
<dbReference type="SUPFAM" id="SSF56112">
    <property type="entry name" value="Protein kinase-like (PK-like)"/>
    <property type="match status" value="1"/>
</dbReference>
<dbReference type="InterPro" id="IPR011009">
    <property type="entry name" value="Kinase-like_dom_sf"/>
</dbReference>
<dbReference type="GO" id="GO:0005737">
    <property type="term" value="C:cytoplasm"/>
    <property type="evidence" value="ECO:0007669"/>
    <property type="project" value="UniProtKB-ARBA"/>
</dbReference>
<dbReference type="OrthoDB" id="346907at2759"/>
<feature type="region of interest" description="Disordered" evidence="1">
    <location>
        <begin position="311"/>
        <end position="356"/>
    </location>
</feature>
<dbReference type="EMBL" id="ML179122">
    <property type="protein sequence ID" value="THU99271.1"/>
    <property type="molecule type" value="Genomic_DNA"/>
</dbReference>
<feature type="domain" description="PH" evidence="2">
    <location>
        <begin position="400"/>
        <end position="503"/>
    </location>
</feature>
<organism evidence="4 5">
    <name type="scientific">Dendrothele bispora (strain CBS 962.96)</name>
    <dbReference type="NCBI Taxonomy" id="1314807"/>
    <lineage>
        <taxon>Eukaryota</taxon>
        <taxon>Fungi</taxon>
        <taxon>Dikarya</taxon>
        <taxon>Basidiomycota</taxon>
        <taxon>Agaricomycotina</taxon>
        <taxon>Agaricomycetes</taxon>
        <taxon>Agaricomycetidae</taxon>
        <taxon>Agaricales</taxon>
        <taxon>Agaricales incertae sedis</taxon>
        <taxon>Dendrothele</taxon>
    </lineage>
</organism>
<evidence type="ECO:0000259" key="2">
    <source>
        <dbReference type="PROSITE" id="PS50003"/>
    </source>
</evidence>
<dbReference type="InterPro" id="IPR001849">
    <property type="entry name" value="PH_domain"/>
</dbReference>
<sequence length="531" mass="59158">MPEDILSAYASTLIDLTDSVRLDDTRPHAFGGFADIWLGWYTCSTGKTEKVAIKRLRIRNQEGETNRLARYLGKELRVWKRLNHPNILPLYGLTSELGSLPAMVCPWQEHGNLTRHLALVGHEMSSKDRYDMLMQVVKGLQYLHTSSVIQGDLTGSNILIGRDKQIYLSDFGLSTIKRDPSSSSHGTSSHGTSTLSVPGGAGAVRWAAPEIFLPDDHGQLASVSFAGDVYSFGSVWLQILTGHIPYHHLKNEVAVIIQLSRGERPPRPPIEYLTDNVWSFIQKCWSNEPHLRPNTHDVTVEVGKHVTVSPSINSDVSTLPTGELDNPADQSTTSQTHPITAPPTHSSESIINSRQPEKRIKSLRHKLQKFNQSLRSATRLSRHLGRVSQITPTVLEQIGIPDYQGYIERRRGQHGSLAEHWRTCYLILKGVHLYRLGSSGPTQDPNLKGYTKLVGYQVTVESSDALRPTEFQLFKEGDPAQYFRSTDTRSIQTWIQAFRTAISLNTDSEVSAVSISSIGSVVSRPSSEEEL</sequence>
<reference evidence="4 5" key="1">
    <citation type="journal article" date="2019" name="Nat. Ecol. Evol.">
        <title>Megaphylogeny resolves global patterns of mushroom evolution.</title>
        <authorList>
            <person name="Varga T."/>
            <person name="Krizsan K."/>
            <person name="Foldi C."/>
            <person name="Dima B."/>
            <person name="Sanchez-Garcia M."/>
            <person name="Sanchez-Ramirez S."/>
            <person name="Szollosi G.J."/>
            <person name="Szarkandi J.G."/>
            <person name="Papp V."/>
            <person name="Albert L."/>
            <person name="Andreopoulos W."/>
            <person name="Angelini C."/>
            <person name="Antonin V."/>
            <person name="Barry K.W."/>
            <person name="Bougher N.L."/>
            <person name="Buchanan P."/>
            <person name="Buyck B."/>
            <person name="Bense V."/>
            <person name="Catcheside P."/>
            <person name="Chovatia M."/>
            <person name="Cooper J."/>
            <person name="Damon W."/>
            <person name="Desjardin D."/>
            <person name="Finy P."/>
            <person name="Geml J."/>
            <person name="Haridas S."/>
            <person name="Hughes K."/>
            <person name="Justo A."/>
            <person name="Karasinski D."/>
            <person name="Kautmanova I."/>
            <person name="Kiss B."/>
            <person name="Kocsube S."/>
            <person name="Kotiranta H."/>
            <person name="LaButti K.M."/>
            <person name="Lechner B.E."/>
            <person name="Liimatainen K."/>
            <person name="Lipzen A."/>
            <person name="Lukacs Z."/>
            <person name="Mihaltcheva S."/>
            <person name="Morgado L.N."/>
            <person name="Niskanen T."/>
            <person name="Noordeloos M.E."/>
            <person name="Ohm R.A."/>
            <person name="Ortiz-Santana B."/>
            <person name="Ovrebo C."/>
            <person name="Racz N."/>
            <person name="Riley R."/>
            <person name="Savchenko A."/>
            <person name="Shiryaev A."/>
            <person name="Soop K."/>
            <person name="Spirin V."/>
            <person name="Szebenyi C."/>
            <person name="Tomsovsky M."/>
            <person name="Tulloss R.E."/>
            <person name="Uehling J."/>
            <person name="Grigoriev I.V."/>
            <person name="Vagvolgyi C."/>
            <person name="Papp T."/>
            <person name="Martin F.M."/>
            <person name="Miettinen O."/>
            <person name="Hibbett D.S."/>
            <person name="Nagy L.G."/>
        </authorList>
    </citation>
    <scope>NUCLEOTIDE SEQUENCE [LARGE SCALE GENOMIC DNA]</scope>
    <source>
        <strain evidence="4 5">CBS 962.96</strain>
    </source>
</reference>
<dbReference type="InterPro" id="IPR011993">
    <property type="entry name" value="PH-like_dom_sf"/>
</dbReference>
<evidence type="ECO:0000313" key="5">
    <source>
        <dbReference type="Proteomes" id="UP000297245"/>
    </source>
</evidence>
<keyword evidence="4" id="KW-0418">Kinase</keyword>
<dbReference type="PANTHER" id="PTHR44329:SF214">
    <property type="entry name" value="PROTEIN KINASE DOMAIN-CONTAINING PROTEIN"/>
    <property type="match status" value="1"/>
</dbReference>
<gene>
    <name evidence="4" type="ORF">K435DRAFT_837749</name>
</gene>
<dbReference type="InterPro" id="IPR000719">
    <property type="entry name" value="Prot_kinase_dom"/>
</dbReference>
<keyword evidence="5" id="KW-1185">Reference proteome</keyword>
<dbReference type="GO" id="GO:0004674">
    <property type="term" value="F:protein serine/threonine kinase activity"/>
    <property type="evidence" value="ECO:0007669"/>
    <property type="project" value="TreeGrafter"/>
</dbReference>
<accession>A0A4S8MAN1</accession>
<evidence type="ECO:0000256" key="1">
    <source>
        <dbReference type="SAM" id="MobiDB-lite"/>
    </source>
</evidence>
<dbReference type="InterPro" id="IPR051681">
    <property type="entry name" value="Ser/Thr_Kinases-Pseudokinases"/>
</dbReference>